<reference evidence="2" key="1">
    <citation type="submission" date="2016-11" db="EMBL/GenBank/DDBJ databases">
        <authorList>
            <person name="Varghese N."/>
            <person name="Submissions S."/>
        </authorList>
    </citation>
    <scope>NUCLEOTIDE SEQUENCE [LARGE SCALE GENOMIC DNA]</scope>
    <source>
        <strain evidence="2">DSM 27619</strain>
    </source>
</reference>
<proteinExistence type="predicted"/>
<dbReference type="AlphaFoldDB" id="A0A1M5GM19"/>
<name>A0A1M5GM19_9FLAO</name>
<organism evidence="1 2">
    <name type="scientific">Chryseobacterium arachidis</name>
    <dbReference type="NCBI Taxonomy" id="1416778"/>
    <lineage>
        <taxon>Bacteria</taxon>
        <taxon>Pseudomonadati</taxon>
        <taxon>Bacteroidota</taxon>
        <taxon>Flavobacteriia</taxon>
        <taxon>Flavobacteriales</taxon>
        <taxon>Weeksellaceae</taxon>
        <taxon>Chryseobacterium group</taxon>
        <taxon>Chryseobacterium</taxon>
    </lineage>
</organism>
<accession>A0A1M5GM19</accession>
<keyword evidence="2" id="KW-1185">Reference proteome</keyword>
<dbReference type="EMBL" id="FQUT01000009">
    <property type="protein sequence ID" value="SHG04591.1"/>
    <property type="molecule type" value="Genomic_DNA"/>
</dbReference>
<protein>
    <submittedName>
        <fullName evidence="1">Uncharacterized protein</fullName>
    </submittedName>
</protein>
<evidence type="ECO:0000313" key="2">
    <source>
        <dbReference type="Proteomes" id="UP000184518"/>
    </source>
</evidence>
<dbReference type="RefSeq" id="WP_378158140.1">
    <property type="nucleotide sequence ID" value="NZ_JBHSOO010000001.1"/>
</dbReference>
<dbReference type="Proteomes" id="UP000184518">
    <property type="component" value="Unassembled WGS sequence"/>
</dbReference>
<sequence>MSIQKYGVKRLNGLAFCDEFYGFSRMTLEINLVYALSFGESSLNCRFILKWAKVYFY</sequence>
<gene>
    <name evidence="1" type="ORF">SAMN05443633_109174</name>
</gene>
<evidence type="ECO:0000313" key="1">
    <source>
        <dbReference type="EMBL" id="SHG04591.1"/>
    </source>
</evidence>